<organism evidence="2 3">
    <name type="scientific">Malus domestica</name>
    <name type="common">Apple</name>
    <name type="synonym">Pyrus malus</name>
    <dbReference type="NCBI Taxonomy" id="3750"/>
    <lineage>
        <taxon>Eukaryota</taxon>
        <taxon>Viridiplantae</taxon>
        <taxon>Streptophyta</taxon>
        <taxon>Embryophyta</taxon>
        <taxon>Tracheophyta</taxon>
        <taxon>Spermatophyta</taxon>
        <taxon>Magnoliopsida</taxon>
        <taxon>eudicotyledons</taxon>
        <taxon>Gunneridae</taxon>
        <taxon>Pentapetalae</taxon>
        <taxon>rosids</taxon>
        <taxon>fabids</taxon>
        <taxon>Rosales</taxon>
        <taxon>Rosaceae</taxon>
        <taxon>Amygdaloideae</taxon>
        <taxon>Maleae</taxon>
        <taxon>Malus</taxon>
    </lineage>
</organism>
<gene>
    <name evidence="2" type="ORF">DVH24_040074</name>
</gene>
<comment type="caution">
    <text evidence="2">The sequence shown here is derived from an EMBL/GenBank/DDBJ whole genome shotgun (WGS) entry which is preliminary data.</text>
</comment>
<dbReference type="EMBL" id="RDQH01000340">
    <property type="protein sequence ID" value="RXH78103.1"/>
    <property type="molecule type" value="Genomic_DNA"/>
</dbReference>
<name>A0A498IAE9_MALDO</name>
<sequence>MTSKRCICSQIRPCLPSRLHLTPDSHSTGQSLIQPRLDTEWYTLRLLEKVRRQLVSSGNSKNPCPLDHLWELDDFYEPIHHHNQARQRSFNHCHQARTQDFRVKQVQARRESETRDNQLGGG</sequence>
<protein>
    <submittedName>
        <fullName evidence="2">Uncharacterized protein</fullName>
    </submittedName>
</protein>
<dbReference type="Proteomes" id="UP000290289">
    <property type="component" value="Chromosome 14"/>
</dbReference>
<proteinExistence type="predicted"/>
<feature type="compositionally biased region" description="Basic and acidic residues" evidence="1">
    <location>
        <begin position="102"/>
        <end position="116"/>
    </location>
</feature>
<dbReference type="AlphaFoldDB" id="A0A498IAE9"/>
<evidence type="ECO:0000313" key="2">
    <source>
        <dbReference type="EMBL" id="RXH78103.1"/>
    </source>
</evidence>
<evidence type="ECO:0000313" key="3">
    <source>
        <dbReference type="Proteomes" id="UP000290289"/>
    </source>
</evidence>
<evidence type="ECO:0000256" key="1">
    <source>
        <dbReference type="SAM" id="MobiDB-lite"/>
    </source>
</evidence>
<reference evidence="2 3" key="1">
    <citation type="submission" date="2018-10" db="EMBL/GenBank/DDBJ databases">
        <title>A high-quality apple genome assembly.</title>
        <authorList>
            <person name="Hu J."/>
        </authorList>
    </citation>
    <scope>NUCLEOTIDE SEQUENCE [LARGE SCALE GENOMIC DNA]</scope>
    <source>
        <strain evidence="3">cv. HFTH1</strain>
        <tissue evidence="2">Young leaf</tissue>
    </source>
</reference>
<accession>A0A498IAE9</accession>
<feature type="region of interest" description="Disordered" evidence="1">
    <location>
        <begin position="102"/>
        <end position="122"/>
    </location>
</feature>
<keyword evidence="3" id="KW-1185">Reference proteome</keyword>